<keyword evidence="8" id="KW-0812">Transmembrane</keyword>
<evidence type="ECO:0000256" key="5">
    <source>
        <dbReference type="ARBA" id="ARBA00022927"/>
    </source>
</evidence>
<dbReference type="SUPFAM" id="SSF47616">
    <property type="entry name" value="GST C-terminal domain-like"/>
    <property type="match status" value="1"/>
</dbReference>
<dbReference type="EMBL" id="JAAAJA010000063">
    <property type="protein sequence ID" value="KAG0263838.1"/>
    <property type="molecule type" value="Genomic_DNA"/>
</dbReference>
<gene>
    <name evidence="11" type="primary">MTX1</name>
    <name evidence="11" type="ORF">BG011_007926</name>
</gene>
<dbReference type="Gene3D" id="1.20.1050.10">
    <property type="match status" value="1"/>
</dbReference>
<evidence type="ECO:0000313" key="12">
    <source>
        <dbReference type="Proteomes" id="UP000726737"/>
    </source>
</evidence>
<keyword evidence="6" id="KW-0496">Mitochondrion</keyword>
<dbReference type="Proteomes" id="UP000726737">
    <property type="component" value="Unassembled WGS sequence"/>
</dbReference>
<dbReference type="InterPro" id="IPR036282">
    <property type="entry name" value="Glutathione-S-Trfase_C_sf"/>
</dbReference>
<feature type="transmembrane region" description="Helical" evidence="8">
    <location>
        <begin position="343"/>
        <end position="368"/>
    </location>
</feature>
<protein>
    <submittedName>
        <fullName evidence="11">Metaxin 1</fullName>
    </submittedName>
</protein>
<comment type="subcellular location">
    <subcellularLocation>
        <location evidence="1">Mitochondrion outer membrane</location>
    </subcellularLocation>
</comment>
<reference evidence="11" key="1">
    <citation type="journal article" date="2020" name="Fungal Divers.">
        <title>Resolving the Mortierellaceae phylogeny through synthesis of multi-gene phylogenetics and phylogenomics.</title>
        <authorList>
            <person name="Vandepol N."/>
            <person name="Liber J."/>
            <person name="Desiro A."/>
            <person name="Na H."/>
            <person name="Kennedy M."/>
            <person name="Barry K."/>
            <person name="Grigoriev I.V."/>
            <person name="Miller A.N."/>
            <person name="O'Donnell K."/>
            <person name="Stajich J.E."/>
            <person name="Bonito G."/>
        </authorList>
    </citation>
    <scope>NUCLEOTIDE SEQUENCE</scope>
    <source>
        <strain evidence="11">KOD948</strain>
    </source>
</reference>
<comment type="caution">
    <text evidence="11">The sequence shown here is derived from an EMBL/GenBank/DDBJ whole genome shotgun (WGS) entry which is preliminary data.</text>
</comment>
<keyword evidence="4" id="KW-1000">Mitochondrion outer membrane</keyword>
<keyword evidence="7 8" id="KW-0472">Membrane</keyword>
<dbReference type="GO" id="GO:0007005">
    <property type="term" value="P:mitochondrion organization"/>
    <property type="evidence" value="ECO:0007669"/>
    <property type="project" value="TreeGrafter"/>
</dbReference>
<evidence type="ECO:0000256" key="4">
    <source>
        <dbReference type="ARBA" id="ARBA00022787"/>
    </source>
</evidence>
<comment type="similarity">
    <text evidence="2">Belongs to the metaxin family.</text>
</comment>
<dbReference type="GO" id="GO:0001401">
    <property type="term" value="C:SAM complex"/>
    <property type="evidence" value="ECO:0007669"/>
    <property type="project" value="InterPro"/>
</dbReference>
<dbReference type="CDD" id="cd03054">
    <property type="entry name" value="GST_N_Metaxin"/>
    <property type="match status" value="1"/>
</dbReference>
<dbReference type="AlphaFoldDB" id="A0A9P6Q9U5"/>
<evidence type="ECO:0000256" key="2">
    <source>
        <dbReference type="ARBA" id="ARBA00009170"/>
    </source>
</evidence>
<dbReference type="GO" id="GO:0015031">
    <property type="term" value="P:protein transport"/>
    <property type="evidence" value="ECO:0007669"/>
    <property type="project" value="UniProtKB-KW"/>
</dbReference>
<dbReference type="InterPro" id="IPR033468">
    <property type="entry name" value="Metaxin_GST"/>
</dbReference>
<dbReference type="InterPro" id="IPR019564">
    <property type="entry name" value="Sam37/metaxin_N"/>
</dbReference>
<keyword evidence="8" id="KW-1133">Transmembrane helix</keyword>
<dbReference type="InterPro" id="IPR050931">
    <property type="entry name" value="Mito_Protein_Transport_Metaxin"/>
</dbReference>
<proteinExistence type="inferred from homology"/>
<evidence type="ECO:0000256" key="3">
    <source>
        <dbReference type="ARBA" id="ARBA00022448"/>
    </source>
</evidence>
<feature type="domain" description="Metaxin glutathione S-transferase" evidence="10">
    <location>
        <begin position="180"/>
        <end position="244"/>
    </location>
</feature>
<dbReference type="PANTHER" id="PTHR12289">
    <property type="entry name" value="METAXIN RELATED"/>
    <property type="match status" value="1"/>
</dbReference>
<name>A0A9P6Q9U5_9FUNG</name>
<dbReference type="PANTHER" id="PTHR12289:SF41">
    <property type="entry name" value="FAILED AXON CONNECTIONS-RELATED"/>
    <property type="match status" value="1"/>
</dbReference>
<organism evidence="11 12">
    <name type="scientific">Mortierella polycephala</name>
    <dbReference type="NCBI Taxonomy" id="41804"/>
    <lineage>
        <taxon>Eukaryota</taxon>
        <taxon>Fungi</taxon>
        <taxon>Fungi incertae sedis</taxon>
        <taxon>Mucoromycota</taxon>
        <taxon>Mortierellomycotina</taxon>
        <taxon>Mortierellomycetes</taxon>
        <taxon>Mortierellales</taxon>
        <taxon>Mortierellaceae</taxon>
        <taxon>Mortierella</taxon>
    </lineage>
</organism>
<dbReference type="Pfam" id="PF10568">
    <property type="entry name" value="Tom37"/>
    <property type="match status" value="1"/>
</dbReference>
<keyword evidence="3" id="KW-0813">Transport</keyword>
<evidence type="ECO:0000259" key="10">
    <source>
        <dbReference type="Pfam" id="PF17171"/>
    </source>
</evidence>
<evidence type="ECO:0000313" key="11">
    <source>
        <dbReference type="EMBL" id="KAG0263838.1"/>
    </source>
</evidence>
<evidence type="ECO:0000259" key="9">
    <source>
        <dbReference type="Pfam" id="PF10568"/>
    </source>
</evidence>
<dbReference type="OrthoDB" id="5835136at2759"/>
<feature type="domain" description="Mitochondrial outer membrane transport complex Sam37/metaxin N-terminal" evidence="9">
    <location>
        <begin position="24"/>
        <end position="144"/>
    </location>
</feature>
<evidence type="ECO:0000256" key="6">
    <source>
        <dbReference type="ARBA" id="ARBA00023128"/>
    </source>
</evidence>
<evidence type="ECO:0000256" key="7">
    <source>
        <dbReference type="ARBA" id="ARBA00023136"/>
    </source>
</evidence>
<evidence type="ECO:0000256" key="8">
    <source>
        <dbReference type="SAM" id="Phobius"/>
    </source>
</evidence>
<keyword evidence="5" id="KW-0653">Protein transport</keyword>
<sequence>MSASQRELYIFGRAFDLPSIDPRCLALIAYLSIVGYDNYSIVECSDAALSPTGELPMLHDGKNWIAGINRIITYLSKTGHNADGDLSKELKAKSVSFQALVEETLTDALLFSWFADYDNYVGSIRKAYSTLLSFPARYYVPIQLKKNAVLRVKKYGGKIASGPGGLSLANTENTKIYDMARNCYRVLNRRLKEQAFMFGERPTTLDAKVFGYLALQLYPEIPNPRFKMILASQFPRLVQYCDRCKEVFLQDVPQPSSSSLSAPSSWPWSLSPFAAATTTIDTDTITTTSTSPESSVTASSPGKKLSISEWLKATFSFAASPGNSKDGTEKAAEEKDFNRKRTVAIGFGLLAMIAYMVANGIVVVALNIDTGEEEEELEQSGHFERNAPVFEEIHMPSEDYED</sequence>
<dbReference type="Pfam" id="PF17171">
    <property type="entry name" value="GST_C_6"/>
    <property type="match status" value="1"/>
</dbReference>
<accession>A0A9P6Q9U5</accession>
<evidence type="ECO:0000256" key="1">
    <source>
        <dbReference type="ARBA" id="ARBA00004294"/>
    </source>
</evidence>
<keyword evidence="12" id="KW-1185">Reference proteome</keyword>